<keyword evidence="6 7" id="KW-0472">Membrane</keyword>
<dbReference type="Gene3D" id="3.30.240.20">
    <property type="entry name" value="bsu07140 like domains"/>
    <property type="match status" value="1"/>
</dbReference>
<keyword evidence="3" id="KW-1003">Cell membrane</keyword>
<keyword evidence="5 7" id="KW-1133">Transmembrane helix</keyword>
<evidence type="ECO:0000313" key="10">
    <source>
        <dbReference type="Proteomes" id="UP000235739"/>
    </source>
</evidence>
<evidence type="ECO:0000256" key="7">
    <source>
        <dbReference type="SAM" id="Phobius"/>
    </source>
</evidence>
<evidence type="ECO:0000259" key="8">
    <source>
        <dbReference type="Pfam" id="PF04239"/>
    </source>
</evidence>
<dbReference type="PANTHER" id="PTHR34582:SF5">
    <property type="entry name" value="UPF0702 TRANSMEMBRANE PROTEIN YETF"/>
    <property type="match status" value="1"/>
</dbReference>
<dbReference type="InterPro" id="IPR023090">
    <property type="entry name" value="UPF0702_alpha/beta_dom_sf"/>
</dbReference>
<name>A0A2N7RXP6_9MICC</name>
<sequence>MDIVIRAAIAFIVLWLVTPAAGRSTLGELSSFELVLFVVMGDLVQQGITMEDRSLLGNLLAAFTMVLLAAILAYANMRWPKIGKLTQGRPIVLIRDGSIDRKALHAERIGLDELSMLARLAGIEDYNSIRLAILEANGKVSFFTHEAQSQQ</sequence>
<feature type="transmembrane region" description="Helical" evidence="7">
    <location>
        <begin position="55"/>
        <end position="75"/>
    </location>
</feature>
<protein>
    <submittedName>
        <fullName evidence="9">DUF421 domain-containing protein</fullName>
    </submittedName>
</protein>
<proteinExistence type="inferred from homology"/>
<evidence type="ECO:0000256" key="4">
    <source>
        <dbReference type="ARBA" id="ARBA00022692"/>
    </source>
</evidence>
<dbReference type="EMBL" id="PNQX01000004">
    <property type="protein sequence ID" value="PMQ18657.1"/>
    <property type="molecule type" value="Genomic_DNA"/>
</dbReference>
<accession>A0A2N7RXP6</accession>
<comment type="caution">
    <text evidence="9">The sequence shown here is derived from an EMBL/GenBank/DDBJ whole genome shotgun (WGS) entry which is preliminary data.</text>
</comment>
<comment type="similarity">
    <text evidence="2">Belongs to the UPF0702 family.</text>
</comment>
<organism evidence="9 10">
    <name type="scientific">Glutamicibacter arilaitensis</name>
    <dbReference type="NCBI Taxonomy" id="256701"/>
    <lineage>
        <taxon>Bacteria</taxon>
        <taxon>Bacillati</taxon>
        <taxon>Actinomycetota</taxon>
        <taxon>Actinomycetes</taxon>
        <taxon>Micrococcales</taxon>
        <taxon>Micrococcaceae</taxon>
        <taxon>Glutamicibacter</taxon>
    </lineage>
</organism>
<evidence type="ECO:0000256" key="6">
    <source>
        <dbReference type="ARBA" id="ARBA00023136"/>
    </source>
</evidence>
<dbReference type="GO" id="GO:0005886">
    <property type="term" value="C:plasma membrane"/>
    <property type="evidence" value="ECO:0007669"/>
    <property type="project" value="UniProtKB-SubCell"/>
</dbReference>
<evidence type="ECO:0000256" key="5">
    <source>
        <dbReference type="ARBA" id="ARBA00022989"/>
    </source>
</evidence>
<comment type="subcellular location">
    <subcellularLocation>
        <location evidence="1">Cell membrane</location>
        <topology evidence="1">Multi-pass membrane protein</topology>
    </subcellularLocation>
</comment>
<evidence type="ECO:0000313" key="9">
    <source>
        <dbReference type="EMBL" id="PMQ18657.1"/>
    </source>
</evidence>
<dbReference type="InterPro" id="IPR007353">
    <property type="entry name" value="DUF421"/>
</dbReference>
<evidence type="ECO:0000256" key="1">
    <source>
        <dbReference type="ARBA" id="ARBA00004651"/>
    </source>
</evidence>
<dbReference type="Proteomes" id="UP000235739">
    <property type="component" value="Unassembled WGS sequence"/>
</dbReference>
<evidence type="ECO:0000256" key="2">
    <source>
        <dbReference type="ARBA" id="ARBA00006448"/>
    </source>
</evidence>
<dbReference type="AlphaFoldDB" id="A0A2N7RXP6"/>
<keyword evidence="4 7" id="KW-0812">Transmembrane</keyword>
<dbReference type="Pfam" id="PF04239">
    <property type="entry name" value="DUF421"/>
    <property type="match status" value="1"/>
</dbReference>
<gene>
    <name evidence="9" type="ORF">CIK84_17820</name>
</gene>
<dbReference type="RefSeq" id="WP_102599206.1">
    <property type="nucleotide sequence ID" value="NZ_PNQX01000004.1"/>
</dbReference>
<feature type="domain" description="YetF C-terminal" evidence="8">
    <location>
        <begin position="78"/>
        <end position="147"/>
    </location>
</feature>
<dbReference type="PANTHER" id="PTHR34582">
    <property type="entry name" value="UPF0702 TRANSMEMBRANE PROTEIN YCAP"/>
    <property type="match status" value="1"/>
</dbReference>
<evidence type="ECO:0000256" key="3">
    <source>
        <dbReference type="ARBA" id="ARBA00022475"/>
    </source>
</evidence>
<reference evidence="9 10" key="1">
    <citation type="journal article" date="2017" name="Elife">
        <title>Extensive horizontal gene transfer in cheese-associated bacteria.</title>
        <authorList>
            <person name="Bonham K.S."/>
            <person name="Wolfe B.E."/>
            <person name="Dutton R.J."/>
        </authorList>
    </citation>
    <scope>NUCLEOTIDE SEQUENCE [LARGE SCALE GENOMIC DNA]</scope>
    <source>
        <strain evidence="9 10">JB182</strain>
    </source>
</reference>